<dbReference type="RefSeq" id="WP_216247576.1">
    <property type="nucleotide sequence ID" value="NZ_JAZHFS010000001.1"/>
</dbReference>
<reference evidence="2 3" key="1">
    <citation type="submission" date="2023-11" db="EMBL/GenBank/DDBJ databases">
        <title>Draft genome sequence of a psychrophilic Clostridium strain from permafrost water brine.</title>
        <authorList>
            <person name="Shcherbakova V.A."/>
            <person name="Trubitsyn V.E."/>
            <person name="Zakharyuk A.G."/>
        </authorList>
    </citation>
    <scope>NUCLEOTIDE SEQUENCE [LARGE SCALE GENOMIC DNA]</scope>
    <source>
        <strain evidence="2 3">14F</strain>
    </source>
</reference>
<keyword evidence="1" id="KW-0812">Transmembrane</keyword>
<evidence type="ECO:0000313" key="3">
    <source>
        <dbReference type="Proteomes" id="UP001498469"/>
    </source>
</evidence>
<keyword evidence="1" id="KW-1133">Transmembrane helix</keyword>
<protein>
    <submittedName>
        <fullName evidence="2">Uncharacterized protein</fullName>
    </submittedName>
</protein>
<comment type="caution">
    <text evidence="2">The sequence shown here is derived from an EMBL/GenBank/DDBJ whole genome shotgun (WGS) entry which is preliminary data.</text>
</comment>
<dbReference type="Proteomes" id="UP001498469">
    <property type="component" value="Unassembled WGS sequence"/>
</dbReference>
<keyword evidence="1" id="KW-0472">Membrane</keyword>
<name>A0ABU7UJ78_9CLOT</name>
<evidence type="ECO:0000256" key="1">
    <source>
        <dbReference type="SAM" id="Phobius"/>
    </source>
</evidence>
<evidence type="ECO:0000313" key="2">
    <source>
        <dbReference type="EMBL" id="MEF2110919.1"/>
    </source>
</evidence>
<sequence length="102" mass="11139">MSTVTVTIVISAAGAICAIVGSVLAVSNLFRTSRKEATTEATADAQSTTRLETKLDYVSKGVDDIRLDNKDQNRRINDISDKVARVEESTKSAHKRLDELEK</sequence>
<organism evidence="2 3">
    <name type="scientific">Clostridium frigoriphilum</name>
    <dbReference type="NCBI Taxonomy" id="443253"/>
    <lineage>
        <taxon>Bacteria</taxon>
        <taxon>Bacillati</taxon>
        <taxon>Bacillota</taxon>
        <taxon>Clostridia</taxon>
        <taxon>Eubacteriales</taxon>
        <taxon>Clostridiaceae</taxon>
        <taxon>Clostridium</taxon>
    </lineage>
</organism>
<proteinExistence type="predicted"/>
<gene>
    <name evidence="2" type="ORF">SJI18_01195</name>
</gene>
<dbReference type="EMBL" id="JAZHFS010000001">
    <property type="protein sequence ID" value="MEF2110919.1"/>
    <property type="molecule type" value="Genomic_DNA"/>
</dbReference>
<accession>A0ABU7UJ78</accession>
<keyword evidence="3" id="KW-1185">Reference proteome</keyword>
<feature type="transmembrane region" description="Helical" evidence="1">
    <location>
        <begin position="6"/>
        <end position="26"/>
    </location>
</feature>